<feature type="disulfide bond" evidence="19">
    <location>
        <begin position="262"/>
        <end position="303"/>
    </location>
</feature>
<reference evidence="27" key="1">
    <citation type="journal article" date="2023" name="Mol. Biol. Evol.">
        <title>Third-Generation Sequencing Reveals the Adaptive Role of the Epigenome in Three Deep-Sea Polychaetes.</title>
        <authorList>
            <person name="Perez M."/>
            <person name="Aroh O."/>
            <person name="Sun Y."/>
            <person name="Lan Y."/>
            <person name="Juniper S.K."/>
            <person name="Young C.R."/>
            <person name="Angers B."/>
            <person name="Qian P.Y."/>
        </authorList>
    </citation>
    <scope>NUCLEOTIDE SEQUENCE</scope>
    <source>
        <strain evidence="27">R07B-5</strain>
    </source>
</reference>
<dbReference type="AlphaFoldDB" id="A0AAD9NBV4"/>
<dbReference type="SUPFAM" id="SSF53300">
    <property type="entry name" value="vWA-like"/>
    <property type="match status" value="1"/>
</dbReference>
<evidence type="ECO:0000259" key="24">
    <source>
        <dbReference type="SMART" id="SM00423"/>
    </source>
</evidence>
<evidence type="ECO:0000256" key="3">
    <source>
        <dbReference type="ARBA" id="ARBA00022475"/>
    </source>
</evidence>
<feature type="disulfide bond" evidence="19">
    <location>
        <begin position="621"/>
        <end position="626"/>
    </location>
</feature>
<evidence type="ECO:0000256" key="7">
    <source>
        <dbReference type="ARBA" id="ARBA00022723"/>
    </source>
</evidence>
<dbReference type="Pfam" id="PF00362">
    <property type="entry name" value="Integrin_beta"/>
    <property type="match status" value="1"/>
</dbReference>
<dbReference type="PANTHER" id="PTHR10082">
    <property type="entry name" value="INTEGRIN BETA SUBUNIT"/>
    <property type="match status" value="1"/>
</dbReference>
<keyword evidence="8 22" id="KW-0732">Signal</keyword>
<dbReference type="SMART" id="SM01242">
    <property type="entry name" value="Integrin_B_tail"/>
    <property type="match status" value="1"/>
</dbReference>
<keyword evidence="6 20" id="KW-0812">Transmembrane</keyword>
<feature type="disulfide bond" evidence="19">
    <location>
        <begin position="582"/>
        <end position="587"/>
    </location>
</feature>
<dbReference type="InterPro" id="IPR002369">
    <property type="entry name" value="Integrin_bsu_VWA"/>
</dbReference>
<dbReference type="Pfam" id="PF23105">
    <property type="entry name" value="EGF_integrin"/>
    <property type="match status" value="1"/>
</dbReference>
<feature type="transmembrane region" description="Helical" evidence="21">
    <location>
        <begin position="728"/>
        <end position="750"/>
    </location>
</feature>
<evidence type="ECO:0000259" key="26">
    <source>
        <dbReference type="SMART" id="SM01242"/>
    </source>
</evidence>
<feature type="disulfide bond" evidence="19">
    <location>
        <begin position="584"/>
        <end position="615"/>
    </location>
</feature>
<feature type="disulfide bond" evidence="19">
    <location>
        <begin position="561"/>
        <end position="566"/>
    </location>
</feature>
<dbReference type="Gene3D" id="4.10.1240.30">
    <property type="match status" value="1"/>
</dbReference>
<evidence type="ECO:0000256" key="4">
    <source>
        <dbReference type="ARBA" id="ARBA00022536"/>
    </source>
</evidence>
<feature type="disulfide bond" evidence="19">
    <location>
        <begin position="505"/>
        <end position="519"/>
    </location>
</feature>
<feature type="disulfide bond" evidence="19">
    <location>
        <begin position="536"/>
        <end position="574"/>
    </location>
</feature>
<evidence type="ECO:0000256" key="14">
    <source>
        <dbReference type="ARBA" id="ARBA00023037"/>
    </source>
</evidence>
<keyword evidence="3" id="KW-1003">Cell membrane</keyword>
<keyword evidence="5" id="KW-0597">Phosphoprotein</keyword>
<evidence type="ECO:0000256" key="13">
    <source>
        <dbReference type="ARBA" id="ARBA00022989"/>
    </source>
</evidence>
<feature type="disulfide bond" evidence="19">
    <location>
        <begin position="600"/>
        <end position="607"/>
    </location>
</feature>
<proteinExistence type="inferred from homology"/>
<dbReference type="InterPro" id="IPR033760">
    <property type="entry name" value="Integrin_beta_N"/>
</dbReference>
<dbReference type="Gene3D" id="1.20.5.100">
    <property type="entry name" value="Cytochrome c1, transmembrane anchor, C-terminal"/>
    <property type="match status" value="1"/>
</dbReference>
<dbReference type="Proteomes" id="UP001209878">
    <property type="component" value="Unassembled WGS sequence"/>
</dbReference>
<dbReference type="SMART" id="SM00187">
    <property type="entry name" value="INB"/>
    <property type="match status" value="1"/>
</dbReference>
<feature type="disulfide bond" evidence="19">
    <location>
        <begin position="675"/>
        <end position="701"/>
    </location>
</feature>
<dbReference type="GO" id="GO:0005925">
    <property type="term" value="C:focal adhesion"/>
    <property type="evidence" value="ECO:0007669"/>
    <property type="project" value="TreeGrafter"/>
</dbReference>
<dbReference type="InterPro" id="IPR057073">
    <property type="entry name" value="EGF_integrin_2"/>
</dbReference>
<feature type="disulfide bond" evidence="19">
    <location>
        <begin position="589"/>
        <end position="598"/>
    </location>
</feature>
<feature type="disulfide bond" evidence="19">
    <location>
        <begin position="649"/>
        <end position="658"/>
    </location>
</feature>
<evidence type="ECO:0000256" key="12">
    <source>
        <dbReference type="ARBA" id="ARBA00022889"/>
    </source>
</evidence>
<evidence type="ECO:0000256" key="16">
    <source>
        <dbReference type="ARBA" id="ARBA00023157"/>
    </source>
</evidence>
<dbReference type="FunFam" id="2.10.25.10:FF:000155">
    <property type="entry name" value="Integrin beta"/>
    <property type="match status" value="1"/>
</dbReference>
<keyword evidence="16 19" id="KW-1015">Disulfide bond</keyword>
<keyword evidence="9" id="KW-0677">Repeat</keyword>
<evidence type="ECO:0000256" key="17">
    <source>
        <dbReference type="ARBA" id="ARBA00023170"/>
    </source>
</evidence>
<evidence type="ECO:0000256" key="2">
    <source>
        <dbReference type="ARBA" id="ARBA00007449"/>
    </source>
</evidence>
<dbReference type="InterPro" id="IPR036465">
    <property type="entry name" value="vWFA_dom_sf"/>
</dbReference>
<evidence type="ECO:0000256" key="9">
    <source>
        <dbReference type="ARBA" id="ARBA00022737"/>
    </source>
</evidence>
<dbReference type="GO" id="GO:0016477">
    <property type="term" value="P:cell migration"/>
    <property type="evidence" value="ECO:0007669"/>
    <property type="project" value="TreeGrafter"/>
</dbReference>
<feature type="disulfide bond" evidence="19">
    <location>
        <begin position="62"/>
        <end position="75"/>
    </location>
</feature>
<evidence type="ECO:0000256" key="22">
    <source>
        <dbReference type="SAM" id="SignalP"/>
    </source>
</evidence>
<evidence type="ECO:0000256" key="20">
    <source>
        <dbReference type="RuleBase" id="RU000633"/>
    </source>
</evidence>
<feature type="disulfide bond" evidence="19">
    <location>
        <begin position="211"/>
        <end position="214"/>
    </location>
</feature>
<dbReference type="Pfam" id="PF07965">
    <property type="entry name" value="Integrin_B_tail"/>
    <property type="match status" value="1"/>
</dbReference>
<dbReference type="GO" id="GO:0009986">
    <property type="term" value="C:cell surface"/>
    <property type="evidence" value="ECO:0007669"/>
    <property type="project" value="TreeGrafter"/>
</dbReference>
<keyword evidence="12 20" id="KW-0130">Cell adhesion</keyword>
<dbReference type="Pfam" id="PF08725">
    <property type="entry name" value="Integrin_b_cyt"/>
    <property type="match status" value="1"/>
</dbReference>
<dbReference type="InterPro" id="IPR057243">
    <property type="entry name" value="Integrin_I-EGF_CS"/>
</dbReference>
<dbReference type="PANTHER" id="PTHR10082:SF60">
    <property type="entry name" value="INTEGRIN BETA-PS"/>
    <property type="match status" value="1"/>
</dbReference>
<dbReference type="InterPro" id="IPR013111">
    <property type="entry name" value="EGF_extracell"/>
</dbReference>
<dbReference type="FunFam" id="2.10.25.10:FF:000043">
    <property type="entry name" value="Integrin beta"/>
    <property type="match status" value="1"/>
</dbReference>
<evidence type="ECO:0000256" key="10">
    <source>
        <dbReference type="ARBA" id="ARBA00022837"/>
    </source>
</evidence>
<dbReference type="InterPro" id="IPR016201">
    <property type="entry name" value="PSI"/>
</dbReference>
<keyword evidence="7" id="KW-0479">Metal-binding</keyword>
<dbReference type="GO" id="GO:0007229">
    <property type="term" value="P:integrin-mediated signaling pathway"/>
    <property type="evidence" value="ECO:0007669"/>
    <property type="project" value="UniProtKB-KW"/>
</dbReference>
<evidence type="ECO:0000256" key="19">
    <source>
        <dbReference type="PIRSR" id="PIRSR002512-1"/>
    </source>
</evidence>
<evidence type="ECO:0000256" key="1">
    <source>
        <dbReference type="ARBA" id="ARBA00004251"/>
    </source>
</evidence>
<dbReference type="SUPFAM" id="SSF69179">
    <property type="entry name" value="Integrin domains"/>
    <property type="match status" value="1"/>
</dbReference>
<feature type="disulfide bond" evidence="19">
    <location>
        <begin position="494"/>
        <end position="503"/>
    </location>
</feature>
<feature type="chain" id="PRO_5041982830" description="Integrin beta" evidence="22">
    <location>
        <begin position="33"/>
        <end position="800"/>
    </location>
</feature>
<feature type="signal peptide" evidence="22">
    <location>
        <begin position="1"/>
        <end position="32"/>
    </location>
</feature>
<dbReference type="PROSITE" id="PS52047">
    <property type="entry name" value="I_EGF_2"/>
    <property type="match status" value="2"/>
</dbReference>
<feature type="disulfide bond" evidence="19">
    <location>
        <begin position="534"/>
        <end position="539"/>
    </location>
</feature>
<feature type="domain" description="Integrin beta subunit VWA" evidence="23">
    <location>
        <begin position="48"/>
        <end position="466"/>
    </location>
</feature>
<evidence type="ECO:0000256" key="15">
    <source>
        <dbReference type="ARBA" id="ARBA00023136"/>
    </source>
</evidence>
<keyword evidence="11" id="KW-0460">Magnesium</keyword>
<dbReference type="Pfam" id="PF07974">
    <property type="entry name" value="EGF_2"/>
    <property type="match status" value="1"/>
</dbReference>
<dbReference type="Gene3D" id="3.40.50.410">
    <property type="entry name" value="von Willebrand factor, type A domain"/>
    <property type="match status" value="1"/>
</dbReference>
<comment type="caution">
    <text evidence="27">The sequence shown here is derived from an EMBL/GenBank/DDBJ whole genome shotgun (WGS) entry which is preliminary data.</text>
</comment>
<dbReference type="FunFam" id="1.20.5.100:FF:000002">
    <property type="entry name" value="Integrin beta"/>
    <property type="match status" value="1"/>
</dbReference>
<keyword evidence="17" id="KW-0675">Receptor</keyword>
<keyword evidence="28" id="KW-1185">Reference proteome</keyword>
<comment type="subcellular location">
    <subcellularLocation>
        <location evidence="1 20">Cell membrane</location>
        <topology evidence="1 20">Single-pass type I membrane protein</topology>
    </subcellularLocation>
</comment>
<dbReference type="GO" id="GO:0005178">
    <property type="term" value="F:integrin binding"/>
    <property type="evidence" value="ECO:0007669"/>
    <property type="project" value="TreeGrafter"/>
</dbReference>
<feature type="disulfide bond" evidence="19">
    <location>
        <begin position="464"/>
        <end position="468"/>
    </location>
</feature>
<feature type="domain" description="Integrin beta subunit cytoplasmic" evidence="25">
    <location>
        <begin position="751"/>
        <end position="796"/>
    </location>
</feature>
<dbReference type="FunFam" id="3.40.50.410:FF:000002">
    <property type="entry name" value="Integrin beta"/>
    <property type="match status" value="1"/>
</dbReference>
<dbReference type="PROSITE" id="PS00243">
    <property type="entry name" value="I_EGF_1"/>
    <property type="match status" value="1"/>
</dbReference>
<dbReference type="SMART" id="SM01241">
    <property type="entry name" value="Integrin_b_cyt"/>
    <property type="match status" value="1"/>
</dbReference>
<feature type="disulfide bond" evidence="19">
    <location>
        <begin position="49"/>
        <end position="59"/>
    </location>
</feature>
<dbReference type="Gene3D" id="3.30.1680.10">
    <property type="entry name" value="ligand-binding face of the semaphorins, domain 2"/>
    <property type="match status" value="1"/>
</dbReference>
<keyword evidence="4" id="KW-0245">EGF-like domain</keyword>
<protein>
    <recommendedName>
        <fullName evidence="20">Integrin beta</fullName>
    </recommendedName>
</protein>
<dbReference type="PIRSF" id="PIRSF002512">
    <property type="entry name" value="Integrin_B"/>
    <property type="match status" value="1"/>
</dbReference>
<dbReference type="SUPFAM" id="SSF69687">
    <property type="entry name" value="Integrin beta tail domain"/>
    <property type="match status" value="1"/>
</dbReference>
<feature type="domain" description="Integrin beta subunit tail" evidence="26">
    <location>
        <begin position="649"/>
        <end position="727"/>
    </location>
</feature>
<evidence type="ECO:0000256" key="8">
    <source>
        <dbReference type="ARBA" id="ARBA00022729"/>
    </source>
</evidence>
<feature type="disulfide bond" evidence="19">
    <location>
        <begin position="655"/>
        <end position="722"/>
    </location>
</feature>
<dbReference type="GO" id="GO:0098609">
    <property type="term" value="P:cell-cell adhesion"/>
    <property type="evidence" value="ECO:0007669"/>
    <property type="project" value="TreeGrafter"/>
</dbReference>
<dbReference type="GO" id="GO:0046872">
    <property type="term" value="F:metal ion binding"/>
    <property type="evidence" value="ECO:0007669"/>
    <property type="project" value="UniProtKB-KW"/>
</dbReference>
<keyword evidence="10" id="KW-0106">Calcium</keyword>
<dbReference type="InterPro" id="IPR040622">
    <property type="entry name" value="EGF_integrin_1"/>
</dbReference>
<dbReference type="Gene3D" id="2.60.40.1510">
    <property type="entry name" value="ntegrin, alpha v. Chain A, domain 3"/>
    <property type="match status" value="1"/>
</dbReference>
<organism evidence="27 28">
    <name type="scientific">Ridgeia piscesae</name>
    <name type="common">Tubeworm</name>
    <dbReference type="NCBI Taxonomy" id="27915"/>
    <lineage>
        <taxon>Eukaryota</taxon>
        <taxon>Metazoa</taxon>
        <taxon>Spiralia</taxon>
        <taxon>Lophotrochozoa</taxon>
        <taxon>Annelida</taxon>
        <taxon>Polychaeta</taxon>
        <taxon>Sedentaria</taxon>
        <taxon>Canalipalpata</taxon>
        <taxon>Sabellida</taxon>
        <taxon>Siboglinidae</taxon>
        <taxon>Ridgeia</taxon>
    </lineage>
</organism>
<dbReference type="SMART" id="SM00423">
    <property type="entry name" value="PSI"/>
    <property type="match status" value="1"/>
</dbReference>
<keyword evidence="15 21" id="KW-0472">Membrane</keyword>
<feature type="disulfide bond" evidence="19">
    <location>
        <begin position="541"/>
        <end position="559"/>
    </location>
</feature>
<keyword evidence="13 21" id="KW-1133">Transmembrane helix</keyword>
<dbReference type="InterPro" id="IPR015812">
    <property type="entry name" value="Integrin_bsu"/>
</dbReference>
<dbReference type="GO" id="GO:0033627">
    <property type="term" value="P:cell adhesion mediated by integrin"/>
    <property type="evidence" value="ECO:0007669"/>
    <property type="project" value="TreeGrafter"/>
</dbReference>
<feature type="disulfide bond" evidence="19">
    <location>
        <begin position="52"/>
        <end position="86"/>
    </location>
</feature>
<feature type="domain" description="PSI" evidence="24">
    <location>
        <begin position="42"/>
        <end position="87"/>
    </location>
</feature>
<evidence type="ECO:0000256" key="21">
    <source>
        <dbReference type="SAM" id="Phobius"/>
    </source>
</evidence>
<evidence type="ECO:0000259" key="25">
    <source>
        <dbReference type="SMART" id="SM01241"/>
    </source>
</evidence>
<feature type="disulfide bond" evidence="19">
    <location>
        <begin position="628"/>
        <end position="639"/>
    </location>
</feature>
<dbReference type="InterPro" id="IPR036349">
    <property type="entry name" value="Integrin_bsu_tail_dom_sf"/>
</dbReference>
<evidence type="ECO:0000313" key="27">
    <source>
        <dbReference type="EMBL" id="KAK2164572.1"/>
    </source>
</evidence>
<feature type="disulfide bond" evidence="19">
    <location>
        <begin position="642"/>
        <end position="645"/>
    </location>
</feature>
<keyword evidence="18" id="KW-0325">Glycoprotein</keyword>
<dbReference type="GO" id="GO:0008305">
    <property type="term" value="C:integrin complex"/>
    <property type="evidence" value="ECO:0007669"/>
    <property type="project" value="TreeGrafter"/>
</dbReference>
<gene>
    <name evidence="27" type="ORF">NP493_1406g01044</name>
</gene>
<feature type="disulfide bond" evidence="19">
    <location>
        <begin position="434"/>
        <end position="693"/>
    </location>
</feature>
<feature type="disulfide bond" evidence="19">
    <location>
        <begin position="489"/>
        <end position="528"/>
    </location>
</feature>
<name>A0AAD9NBV4_RIDPI</name>
<feature type="disulfide bond" evidence="19">
    <location>
        <begin position="403"/>
        <end position="414"/>
    </location>
</feature>
<dbReference type="GO" id="GO:0007160">
    <property type="term" value="P:cell-matrix adhesion"/>
    <property type="evidence" value="ECO:0007669"/>
    <property type="project" value="TreeGrafter"/>
</dbReference>
<dbReference type="InterPro" id="IPR012896">
    <property type="entry name" value="Integrin_bsu_tail"/>
</dbReference>
<sequence length="800" mass="88797">MPDRYANNHCTIGDTVVKLALLLSVFLVAVFAQSERGKQQNVCVEQATCGACVAAGSRCGWCTQDKYDKRHADRCDLIENLLPNGCDHSHIIYPNSTMSYDSNLNPQNAQDGQEAVQISPQEVTINLRPNTPYKMQVHYKQAENYPVDLYFVMDLSKSMEDDKNKLAELGDALSEKMSEITKNFRLGFGSFVDKKTMPYVSIIPAALKEPCTGCVAPYGFKNQLPLTDDTPQFRVKVIDADISGNLDSPEGGFDALMQAIVCKPNIGWRQASRKMLLFSTDAGFHIAGDGKLGGIVKPNDGVCHMDGNGFYSESLSQDYPSISQLSHKIAEKKVNIIFAVTKERLPLYRKLSELFEGSVVGELANDSSNIVELVRANYQKISGTVELKTEGDEDVEISFRTKCFGDQWREKASCSGLGIGQNVTYEVTIEVTSCPKDRTKWKKSFEIYPVGLEEKLTVNLNLMCECDCEKPGQEERNSPKCNNSGTFECGACTCNDNRYGKNCECDGSDLGSQAYDATCKMTNTSEVCEGKGQCVCGVCDCYPVLALEDPSKKYSGTYCQCDDYACDYSDGQLCGGPSRGKCSCGECICRTGFMGSACECPTSSESCIASNGAMCNGKGTCVCGKCICDLNDYYRGPTCEDCPTCPGRCEEDKPCVLCRAFQSGDLSEEYCDANCTHIEIVDSVEEKDGWKLCRSQDEDDCIFYFIYEYRGSRVQVQRTKECPEPVNIWLIILWVILGIILIGLACLLMWKIFVTIHDRREFAKFEKERQNAKWDMGENPIYKQATSTFKNPTYSKVPSQ</sequence>
<evidence type="ECO:0000313" key="28">
    <source>
        <dbReference type="Proteomes" id="UP001209878"/>
    </source>
</evidence>
<dbReference type="Pfam" id="PF18372">
    <property type="entry name" value="I-EGF_1"/>
    <property type="match status" value="1"/>
</dbReference>
<feature type="disulfide bond" evidence="19">
    <location>
        <begin position="623"/>
        <end position="671"/>
    </location>
</feature>
<dbReference type="PRINTS" id="PR01186">
    <property type="entry name" value="INTEGRINB"/>
</dbReference>
<dbReference type="Pfam" id="PF17205">
    <property type="entry name" value="PSI_integrin"/>
    <property type="match status" value="1"/>
</dbReference>
<evidence type="ECO:0000256" key="18">
    <source>
        <dbReference type="ARBA" id="ARBA00023180"/>
    </source>
</evidence>
<evidence type="ECO:0000256" key="11">
    <source>
        <dbReference type="ARBA" id="ARBA00022842"/>
    </source>
</evidence>
<accession>A0AAD9NBV4</accession>
<evidence type="ECO:0000256" key="6">
    <source>
        <dbReference type="ARBA" id="ARBA00022692"/>
    </source>
</evidence>
<keyword evidence="14 20" id="KW-0401">Integrin</keyword>
<evidence type="ECO:0000256" key="5">
    <source>
        <dbReference type="ARBA" id="ARBA00022553"/>
    </source>
</evidence>
<dbReference type="SUPFAM" id="SSF103575">
    <property type="entry name" value="Plexin repeat"/>
    <property type="match status" value="1"/>
</dbReference>
<dbReference type="SUPFAM" id="SSF57196">
    <property type="entry name" value="EGF/Laminin"/>
    <property type="match status" value="2"/>
</dbReference>
<evidence type="ECO:0000259" key="23">
    <source>
        <dbReference type="SMART" id="SM00187"/>
    </source>
</evidence>
<dbReference type="Gene3D" id="2.10.25.10">
    <property type="entry name" value="Laminin"/>
    <property type="match status" value="4"/>
</dbReference>
<comment type="similarity">
    <text evidence="2 20">Belongs to the integrin beta chain family.</text>
</comment>
<dbReference type="InterPro" id="IPR014836">
    <property type="entry name" value="Integrin_bsu_cyt_dom"/>
</dbReference>
<dbReference type="EMBL" id="JAODUO010001406">
    <property type="protein sequence ID" value="KAK2164572.1"/>
    <property type="molecule type" value="Genomic_DNA"/>
</dbReference>
<dbReference type="InterPro" id="IPR032695">
    <property type="entry name" value="Integrin_dom_sf"/>
</dbReference>